<dbReference type="InterPro" id="IPR036388">
    <property type="entry name" value="WH-like_DNA-bd_sf"/>
</dbReference>
<proteinExistence type="inferred from homology"/>
<organism evidence="8 9">
    <name type="scientific">Bifidobacterium erythrocebi</name>
    <dbReference type="NCBI Taxonomy" id="2675325"/>
    <lineage>
        <taxon>Bacteria</taxon>
        <taxon>Bacillati</taxon>
        <taxon>Actinomycetota</taxon>
        <taxon>Actinomycetes</taxon>
        <taxon>Bifidobacteriales</taxon>
        <taxon>Bifidobacteriaceae</taxon>
        <taxon>Bifidobacterium</taxon>
    </lineage>
</organism>
<dbReference type="GO" id="GO:0005737">
    <property type="term" value="C:cytoplasm"/>
    <property type="evidence" value="ECO:0007669"/>
    <property type="project" value="UniProtKB-SubCell"/>
</dbReference>
<dbReference type="EMBL" id="JAAIIF010000007">
    <property type="protein sequence ID" value="NMM95921.1"/>
    <property type="molecule type" value="Genomic_DNA"/>
</dbReference>
<dbReference type="InterPro" id="IPR053924">
    <property type="entry name" value="RecX_HTH_2nd"/>
</dbReference>
<evidence type="ECO:0000259" key="6">
    <source>
        <dbReference type="Pfam" id="PF02631"/>
    </source>
</evidence>
<dbReference type="AlphaFoldDB" id="A0A7Y0EV50"/>
<comment type="caution">
    <text evidence="8">The sequence shown here is derived from an EMBL/GenBank/DDBJ whole genome shotgun (WGS) entry which is preliminary data.</text>
</comment>
<accession>A0A7Y0EV50</accession>
<evidence type="ECO:0000313" key="8">
    <source>
        <dbReference type="EMBL" id="NMM95921.1"/>
    </source>
</evidence>
<dbReference type="PANTHER" id="PTHR33602">
    <property type="entry name" value="REGULATORY PROTEIN RECX FAMILY PROTEIN"/>
    <property type="match status" value="1"/>
</dbReference>
<protein>
    <recommendedName>
        <fullName evidence="3">Regulatory protein RecX</fullName>
    </recommendedName>
</protein>
<gene>
    <name evidence="8" type="ORF">G1C98_0657</name>
</gene>
<dbReference type="RefSeq" id="WP_169079251.1">
    <property type="nucleotide sequence ID" value="NZ_JAAIIF010000007.1"/>
</dbReference>
<evidence type="ECO:0000256" key="4">
    <source>
        <dbReference type="ARBA" id="ARBA00022490"/>
    </source>
</evidence>
<feature type="region of interest" description="Disordered" evidence="5">
    <location>
        <begin position="1"/>
        <end position="60"/>
    </location>
</feature>
<feature type="domain" description="RecX first three-helical" evidence="7">
    <location>
        <begin position="66"/>
        <end position="105"/>
    </location>
</feature>
<keyword evidence="9" id="KW-1185">Reference proteome</keyword>
<dbReference type="InterPro" id="IPR053926">
    <property type="entry name" value="RecX_HTH_1st"/>
</dbReference>
<dbReference type="InterPro" id="IPR003783">
    <property type="entry name" value="Regulatory_RecX"/>
</dbReference>
<comment type="similarity">
    <text evidence="2">Belongs to the RecX family.</text>
</comment>
<feature type="domain" description="RecX second three-helical" evidence="6">
    <location>
        <begin position="112"/>
        <end position="148"/>
    </location>
</feature>
<evidence type="ECO:0000256" key="1">
    <source>
        <dbReference type="ARBA" id="ARBA00004496"/>
    </source>
</evidence>
<evidence type="ECO:0000313" key="9">
    <source>
        <dbReference type="Proteomes" id="UP000529710"/>
    </source>
</evidence>
<evidence type="ECO:0000256" key="3">
    <source>
        <dbReference type="ARBA" id="ARBA00018111"/>
    </source>
</evidence>
<dbReference type="GO" id="GO:0006282">
    <property type="term" value="P:regulation of DNA repair"/>
    <property type="evidence" value="ECO:0007669"/>
    <property type="project" value="InterPro"/>
</dbReference>
<dbReference type="Gene3D" id="1.10.10.10">
    <property type="entry name" value="Winged helix-like DNA-binding domain superfamily/Winged helix DNA-binding domain"/>
    <property type="match status" value="2"/>
</dbReference>
<comment type="subcellular location">
    <subcellularLocation>
        <location evidence="1">Cytoplasm</location>
    </subcellularLocation>
</comment>
<keyword evidence="4" id="KW-0963">Cytoplasm</keyword>
<name>A0A7Y0EV50_9BIFI</name>
<dbReference type="Pfam" id="PF02631">
    <property type="entry name" value="RecX_HTH2"/>
    <property type="match status" value="1"/>
</dbReference>
<reference evidence="8 9" key="1">
    <citation type="submission" date="2020-02" db="EMBL/GenBank/DDBJ databases">
        <title>Characterization of phylogenetic diversity of novel bifidobacterial species isolated in Czech ZOOs.</title>
        <authorList>
            <person name="Lugli G.A."/>
            <person name="Vera N.B."/>
            <person name="Ventura M."/>
        </authorList>
    </citation>
    <scope>NUCLEOTIDE SEQUENCE [LARGE SCALE GENOMIC DNA]</scope>
    <source>
        <strain evidence="8 9">DSM 109960</strain>
    </source>
</reference>
<sequence>MISAQDFLKRHPVDADAGERRTVPEYSGSAAPLSPHTSYGDDGRRSNGSGRGSDGKSFDPSDFDACREAAFRLLDAAARSTQTLRRRLLDKGYDEDTVDDVIRRLIELGLLDDEAYARSVVRYCVSRMMGSRGTVMELRRKGVPASLAGKVTGEAAAQGVFEEAAWELGRSVARKTRGLDRQVRMRRFWSAGGRKGHDADTLRRVAHELLND</sequence>
<dbReference type="Proteomes" id="UP000529710">
    <property type="component" value="Unassembled WGS sequence"/>
</dbReference>
<dbReference type="PANTHER" id="PTHR33602:SF1">
    <property type="entry name" value="REGULATORY PROTEIN RECX FAMILY PROTEIN"/>
    <property type="match status" value="1"/>
</dbReference>
<evidence type="ECO:0000256" key="5">
    <source>
        <dbReference type="SAM" id="MobiDB-lite"/>
    </source>
</evidence>
<evidence type="ECO:0000256" key="2">
    <source>
        <dbReference type="ARBA" id="ARBA00009695"/>
    </source>
</evidence>
<dbReference type="Pfam" id="PF21982">
    <property type="entry name" value="RecX_HTH1"/>
    <property type="match status" value="1"/>
</dbReference>
<evidence type="ECO:0000259" key="7">
    <source>
        <dbReference type="Pfam" id="PF21982"/>
    </source>
</evidence>
<feature type="compositionally biased region" description="Basic and acidic residues" evidence="5">
    <location>
        <begin position="7"/>
        <end position="23"/>
    </location>
</feature>